<dbReference type="AlphaFoldDB" id="A0A106PA06"/>
<dbReference type="NCBIfam" id="NF047539">
    <property type="entry name" value="XAC2610_fam"/>
    <property type="match status" value="1"/>
</dbReference>
<sequence>MHHPASDQSPPRSASCPRNRWRTILSRAIAATCALTGLHAAAATSATPQPADTVELPFWTRAWSGTVGTKRVEVALTRTGDTVSGTYCYLPCTLDKRNRLTLEGKFDARRAQLAERDIGARSNPDRATGSWDLSALDETAAGTWHSPDGKRMLPVALSQTRTGKPFPYEIRLVAHGVPSDGRCSDSASVSAIRLYDKGRLVQTLATASVGPCGLFTPEIVDANFDGWPDLMLAQSLGASPNIPYQTWLFDPKTRRFVDAPPKLQDITSPDYDPVHRIIWTSWRASCCDHGVTTYRWQGSDVTEIDTQRSHILPVLDGDTRRYCYVIPEYGDGYIDYPQRIEQTATGLKSTIRDLKGCDIGEPSFLARTHVDIWKPGAAGHAPTIVRTEAVRWKRTQTAGGPRFCPEVPFYDRGRIRRIVLRDDREQCSETDPSQP</sequence>
<organism evidence="1">
    <name type="scientific">Burkholderia stagnalis</name>
    <dbReference type="NCBI Taxonomy" id="1503054"/>
    <lineage>
        <taxon>Bacteria</taxon>
        <taxon>Pseudomonadati</taxon>
        <taxon>Pseudomonadota</taxon>
        <taxon>Betaproteobacteria</taxon>
        <taxon>Burkholderiales</taxon>
        <taxon>Burkholderiaceae</taxon>
        <taxon>Burkholderia</taxon>
        <taxon>Burkholderia cepacia complex</taxon>
    </lineage>
</organism>
<protein>
    <submittedName>
        <fullName evidence="1">Nitrite reductase</fullName>
    </submittedName>
</protein>
<comment type="caution">
    <text evidence="1">The sequence shown here is derived from an EMBL/GenBank/DDBJ whole genome shotgun (WGS) entry which is preliminary data.</text>
</comment>
<name>A0A106PA06_9BURK</name>
<gene>
    <name evidence="1" type="ORF">WT44_20040</name>
</gene>
<evidence type="ECO:0000313" key="2">
    <source>
        <dbReference type="Proteomes" id="UP000068603"/>
    </source>
</evidence>
<dbReference type="InterPro" id="IPR058087">
    <property type="entry name" value="XAC2610_dom"/>
</dbReference>
<dbReference type="Proteomes" id="UP000068603">
    <property type="component" value="Unassembled WGS sequence"/>
</dbReference>
<accession>A0A106PA06</accession>
<evidence type="ECO:0000313" key="1">
    <source>
        <dbReference type="EMBL" id="KWA58487.1"/>
    </source>
</evidence>
<proteinExistence type="predicted"/>
<dbReference type="EMBL" id="LPHB01000056">
    <property type="protein sequence ID" value="KWA58487.1"/>
    <property type="molecule type" value="Genomic_DNA"/>
</dbReference>
<reference evidence="1 2" key="1">
    <citation type="submission" date="2015-11" db="EMBL/GenBank/DDBJ databases">
        <title>Expanding the genomic diversity of Burkholderia species for the development of highly accurate diagnostics.</title>
        <authorList>
            <person name="Sahl J."/>
            <person name="Keim P."/>
            <person name="Wagner D."/>
        </authorList>
    </citation>
    <scope>NUCLEOTIDE SEQUENCE [LARGE SCALE GENOMIC DNA]</scope>
    <source>
        <strain evidence="1 2">MSMB1960WGS</strain>
    </source>
</reference>